<evidence type="ECO:0000256" key="5">
    <source>
        <dbReference type="ARBA" id="ARBA00022764"/>
    </source>
</evidence>
<dbReference type="EMBL" id="JAJBZT010000005">
    <property type="protein sequence ID" value="MCB6184012.1"/>
    <property type="molecule type" value="Genomic_DNA"/>
</dbReference>
<protein>
    <submittedName>
        <fullName evidence="8">ABC transporter substrate-binding protein</fullName>
    </submittedName>
</protein>
<keyword evidence="9" id="KW-1185">Reference proteome</keyword>
<dbReference type="PANTHER" id="PTHR35936:SF13">
    <property type="entry name" value="HISTIDINE-BINDING PERIPLASMIC PROTEIN"/>
    <property type="match status" value="1"/>
</dbReference>
<reference evidence="8" key="1">
    <citation type="submission" date="2021-10" db="EMBL/GenBank/DDBJ databases">
        <title>The complete genome sequence of Leeia sp. TBRC 13508.</title>
        <authorList>
            <person name="Charoenyingcharoen P."/>
            <person name="Yukphan P."/>
        </authorList>
    </citation>
    <scope>NUCLEOTIDE SEQUENCE</scope>
    <source>
        <strain evidence="8">TBRC 13508</strain>
    </source>
</reference>
<dbReference type="InterPro" id="IPR005768">
    <property type="entry name" value="Lys_Arg_Orn-bd"/>
</dbReference>
<keyword evidence="3" id="KW-0813">Transport</keyword>
<organism evidence="8 9">
    <name type="scientific">Leeia speluncae</name>
    <dbReference type="NCBI Taxonomy" id="2884804"/>
    <lineage>
        <taxon>Bacteria</taxon>
        <taxon>Pseudomonadati</taxon>
        <taxon>Pseudomonadota</taxon>
        <taxon>Betaproteobacteria</taxon>
        <taxon>Neisseriales</taxon>
        <taxon>Leeiaceae</taxon>
        <taxon>Leeia</taxon>
    </lineage>
</organism>
<dbReference type="InterPro" id="IPR001638">
    <property type="entry name" value="Solute-binding_3/MltF_N"/>
</dbReference>
<evidence type="ECO:0000256" key="3">
    <source>
        <dbReference type="ARBA" id="ARBA00022448"/>
    </source>
</evidence>
<dbReference type="RefSeq" id="WP_227180790.1">
    <property type="nucleotide sequence ID" value="NZ_JAJBZT010000005.1"/>
</dbReference>
<evidence type="ECO:0000256" key="4">
    <source>
        <dbReference type="ARBA" id="ARBA00022729"/>
    </source>
</evidence>
<evidence type="ECO:0000259" key="7">
    <source>
        <dbReference type="SMART" id="SM00062"/>
    </source>
</evidence>
<dbReference type="Proteomes" id="UP001165395">
    <property type="component" value="Unassembled WGS sequence"/>
</dbReference>
<gene>
    <name evidence="8" type="ORF">LIN78_10695</name>
</gene>
<comment type="subcellular location">
    <subcellularLocation>
        <location evidence="1">Periplasm</location>
    </subcellularLocation>
</comment>
<dbReference type="SUPFAM" id="SSF53850">
    <property type="entry name" value="Periplasmic binding protein-like II"/>
    <property type="match status" value="1"/>
</dbReference>
<dbReference type="Pfam" id="PF00497">
    <property type="entry name" value="SBP_bac_3"/>
    <property type="match status" value="1"/>
</dbReference>
<feature type="signal peptide" evidence="6">
    <location>
        <begin position="1"/>
        <end position="21"/>
    </location>
</feature>
<accession>A0ABS8D757</accession>
<dbReference type="CDD" id="cd13703">
    <property type="entry name" value="PBP2_HisJ_LAO"/>
    <property type="match status" value="1"/>
</dbReference>
<comment type="caution">
    <text evidence="8">The sequence shown here is derived from an EMBL/GenBank/DDBJ whole genome shotgun (WGS) entry which is preliminary data.</text>
</comment>
<evidence type="ECO:0000256" key="1">
    <source>
        <dbReference type="ARBA" id="ARBA00004418"/>
    </source>
</evidence>
<dbReference type="Gene3D" id="3.40.190.10">
    <property type="entry name" value="Periplasmic binding protein-like II"/>
    <property type="match status" value="2"/>
</dbReference>
<comment type="similarity">
    <text evidence="2">Belongs to the bacterial solute-binding protein 3 family.</text>
</comment>
<dbReference type="SMART" id="SM00062">
    <property type="entry name" value="PBPb"/>
    <property type="match status" value="1"/>
</dbReference>
<dbReference type="PANTHER" id="PTHR35936">
    <property type="entry name" value="MEMBRANE-BOUND LYTIC MUREIN TRANSGLYCOSYLASE F"/>
    <property type="match status" value="1"/>
</dbReference>
<sequence>MKILQLVFSAIALSAFTAAHAEIPKTIRFGIDPTYPPFETKKTDGSITGFDVDLGNAICTELKRKCVWVESAFDGLIPALKAKKFDAILSGMSMTEQRMQEINFSNRLFRSPARLIAKSGSNIKPTPESLKGKSIGVLQGSTEEVYAKTYWATKGANVQPYENQDQAYNDLVAGRLDATLQEAATAVEGFLNKPQGKGYAFTGSMLKDDKIFGTGSGIGLRKEDKELQLAINSALAKMKSNGTYNKIMKKYFDYDISGDK</sequence>
<evidence type="ECO:0000313" key="9">
    <source>
        <dbReference type="Proteomes" id="UP001165395"/>
    </source>
</evidence>
<keyword evidence="5" id="KW-0574">Periplasm</keyword>
<proteinExistence type="inferred from homology"/>
<evidence type="ECO:0000256" key="6">
    <source>
        <dbReference type="SAM" id="SignalP"/>
    </source>
</evidence>
<feature type="domain" description="Solute-binding protein family 3/N-terminal" evidence="7">
    <location>
        <begin position="26"/>
        <end position="255"/>
    </location>
</feature>
<dbReference type="NCBIfam" id="TIGR01096">
    <property type="entry name" value="3A0103s03R"/>
    <property type="match status" value="1"/>
</dbReference>
<name>A0ABS8D757_9NEIS</name>
<feature type="chain" id="PRO_5045168693" evidence="6">
    <location>
        <begin position="22"/>
        <end position="260"/>
    </location>
</feature>
<evidence type="ECO:0000256" key="2">
    <source>
        <dbReference type="ARBA" id="ARBA00010333"/>
    </source>
</evidence>
<keyword evidence="4 6" id="KW-0732">Signal</keyword>
<evidence type="ECO:0000313" key="8">
    <source>
        <dbReference type="EMBL" id="MCB6184012.1"/>
    </source>
</evidence>